<organism evidence="2">
    <name type="scientific">uncultured Armatimonadetes bacterium</name>
    <dbReference type="NCBI Taxonomy" id="157466"/>
    <lineage>
        <taxon>Bacteria</taxon>
        <taxon>Bacillati</taxon>
        <taxon>Armatimonadota</taxon>
        <taxon>environmental samples</taxon>
    </lineage>
</organism>
<protein>
    <submittedName>
        <fullName evidence="2">Uncharacterized protein</fullName>
    </submittedName>
</protein>
<accession>A0A6J4HQD4</accession>
<reference evidence="2" key="1">
    <citation type="submission" date="2020-02" db="EMBL/GenBank/DDBJ databases">
        <authorList>
            <person name="Meier V. D."/>
        </authorList>
    </citation>
    <scope>NUCLEOTIDE SEQUENCE</scope>
    <source>
        <strain evidence="2">AVDCRST_MAG63</strain>
    </source>
</reference>
<dbReference type="EMBL" id="CADCTO010000118">
    <property type="protein sequence ID" value="CAA9229085.1"/>
    <property type="molecule type" value="Genomic_DNA"/>
</dbReference>
<evidence type="ECO:0000256" key="1">
    <source>
        <dbReference type="SAM" id="MobiDB-lite"/>
    </source>
</evidence>
<dbReference type="AlphaFoldDB" id="A0A6J4HQD4"/>
<name>A0A6J4HQD4_9BACT</name>
<sequence>MEQAETHQHAGGAAAPDRPPPLRPGEAGVLEDLTAGGFLTAAARILASLAPEEAARLQAAALEQVGAAGRVGRIDAVPWHWSATPMDAEATEPAQVADPGHFTDASPARADSPAPSSILLLRVEELRRFPAVFDRLSRFCYTGKADRRERWAFVSNPPVAFRRGCREALFTPPVPVSTQRPSGHRQLVACAESSVAHLPTQEVQGVGARAPSKTTKAPAARRGLSATARLRTHPYQCFANAAATFVLAPAGQRADTPSVCRPLTRPAPPR</sequence>
<evidence type="ECO:0000313" key="2">
    <source>
        <dbReference type="EMBL" id="CAA9229085.1"/>
    </source>
</evidence>
<feature type="region of interest" description="Disordered" evidence="1">
    <location>
        <begin position="202"/>
        <end position="223"/>
    </location>
</feature>
<feature type="region of interest" description="Disordered" evidence="1">
    <location>
        <begin position="1"/>
        <end position="28"/>
    </location>
</feature>
<gene>
    <name evidence="2" type="ORF">AVDCRST_MAG63-880</name>
</gene>
<proteinExistence type="predicted"/>